<dbReference type="AlphaFoldDB" id="A0A3B1CIC2"/>
<dbReference type="SUPFAM" id="SSF56925">
    <property type="entry name" value="OMPA-like"/>
    <property type="match status" value="1"/>
</dbReference>
<evidence type="ECO:0000259" key="2">
    <source>
        <dbReference type="Pfam" id="PF13505"/>
    </source>
</evidence>
<dbReference type="InterPro" id="IPR027385">
    <property type="entry name" value="Beta-barrel_OMP"/>
</dbReference>
<evidence type="ECO:0000256" key="1">
    <source>
        <dbReference type="ARBA" id="ARBA00022729"/>
    </source>
</evidence>
<keyword evidence="1" id="KW-0732">Signal</keyword>
<feature type="domain" description="Outer membrane protein beta-barrel" evidence="2">
    <location>
        <begin position="9"/>
        <end position="188"/>
    </location>
</feature>
<sequence length="218" mass="24258">MKNYIIIFCLMIFTGSVYGQADYGFTLKGGVNFPVGDFVKYYNAGLGGFGGLFYNINSTTRISLTIGYNSWALDLDALNKDLNNSGNPGKYDIEAPISTIPILINVKFFWRKNKKFHPYAVLEGGVYKTSKQVYGKFIPQDGESLQVTPRDVSTTDGSFNFGVGFEYPLNETLTLDVSSRYHLVLNQDVYNLGDAGYGTTYSTNNFISIFAGINVFFQ</sequence>
<proteinExistence type="predicted"/>
<accession>A0A3B1CIC2</accession>
<dbReference type="EMBL" id="UOGD01000104">
    <property type="protein sequence ID" value="VAX18515.1"/>
    <property type="molecule type" value="Genomic_DNA"/>
</dbReference>
<protein>
    <recommendedName>
        <fullName evidence="2">Outer membrane protein beta-barrel domain-containing protein</fullName>
    </recommendedName>
</protein>
<organism evidence="3">
    <name type="scientific">hydrothermal vent metagenome</name>
    <dbReference type="NCBI Taxonomy" id="652676"/>
    <lineage>
        <taxon>unclassified sequences</taxon>
        <taxon>metagenomes</taxon>
        <taxon>ecological metagenomes</taxon>
    </lineage>
</organism>
<reference evidence="3" key="1">
    <citation type="submission" date="2018-06" db="EMBL/GenBank/DDBJ databases">
        <authorList>
            <person name="Zhirakovskaya E."/>
        </authorList>
    </citation>
    <scope>NUCLEOTIDE SEQUENCE</scope>
</reference>
<dbReference type="Gene3D" id="2.40.160.20">
    <property type="match status" value="1"/>
</dbReference>
<gene>
    <name evidence="3" type="ORF">MNBD_IGNAVI01-2194</name>
</gene>
<evidence type="ECO:0000313" key="3">
    <source>
        <dbReference type="EMBL" id="VAX18515.1"/>
    </source>
</evidence>
<dbReference type="InterPro" id="IPR011250">
    <property type="entry name" value="OMP/PagP_B-barrel"/>
</dbReference>
<name>A0A3B1CIC2_9ZZZZ</name>
<dbReference type="Pfam" id="PF13505">
    <property type="entry name" value="OMP_b-brl"/>
    <property type="match status" value="1"/>
</dbReference>